<dbReference type="OrthoDB" id="9783696at2"/>
<dbReference type="Gene3D" id="3.40.630.30">
    <property type="match status" value="1"/>
</dbReference>
<keyword evidence="3" id="KW-1185">Reference proteome</keyword>
<dbReference type="AlphaFoldDB" id="A0A2R4BMB9"/>
<evidence type="ECO:0000313" key="3">
    <source>
        <dbReference type="Proteomes" id="UP000241885"/>
    </source>
</evidence>
<dbReference type="KEGG" id="tak:Tharo_1545"/>
<feature type="domain" description="N-acyl amino acid synthase FeeM catalytic core" evidence="1">
    <location>
        <begin position="6"/>
        <end position="153"/>
    </location>
</feature>
<dbReference type="RefSeq" id="WP_159051673.1">
    <property type="nucleotide sequence ID" value="NZ_CP028339.1"/>
</dbReference>
<evidence type="ECO:0000259" key="1">
    <source>
        <dbReference type="Pfam" id="PF21926"/>
    </source>
</evidence>
<sequence length="203" mass="22562">MQRQTAALVERMYAARGLIPYGTQADPDEHDLIVAALRNGHAVATLTLRMDCGGGLLADALYRDEIDAIRQRGARVSEITRLAISPDTASYDALSGLLQALYTLARLTAHMTDIFIEVHPRHARFHQRVFGFRRAGAERICPRVDAPAVLLHLSRQAFEASLAGRGLSRVQARAWRSRRVDRLLPSEEEFQAFRQLFDASAAG</sequence>
<dbReference type="SUPFAM" id="SSF55729">
    <property type="entry name" value="Acyl-CoA N-acyltransferases (Nat)"/>
    <property type="match status" value="1"/>
</dbReference>
<evidence type="ECO:0000313" key="2">
    <source>
        <dbReference type="EMBL" id="AVR88469.1"/>
    </source>
</evidence>
<dbReference type="Proteomes" id="UP000241885">
    <property type="component" value="Chromosome"/>
</dbReference>
<dbReference type="EMBL" id="CP028339">
    <property type="protein sequence ID" value="AVR88469.1"/>
    <property type="molecule type" value="Genomic_DNA"/>
</dbReference>
<dbReference type="Pfam" id="PF21926">
    <property type="entry name" value="FeeM"/>
    <property type="match status" value="1"/>
</dbReference>
<reference evidence="2 3" key="1">
    <citation type="submission" date="2018-03" db="EMBL/GenBank/DDBJ databases">
        <title>Complete genome sequence of Thauera aromatica, a model organism for studying aromatic compound degradation under denitrifying conditions.</title>
        <authorList>
            <person name="Lo H.-Y."/>
            <person name="Goris T."/>
            <person name="Boll M."/>
            <person name="Mueller J.A."/>
        </authorList>
    </citation>
    <scope>NUCLEOTIDE SEQUENCE [LARGE SCALE GENOMIC DNA]</scope>
    <source>
        <strain evidence="2 3">K172</strain>
    </source>
</reference>
<accession>A0A2R4BMB9</accession>
<protein>
    <recommendedName>
        <fullName evidence="1">N-acyl amino acid synthase FeeM catalytic core domain-containing protein</fullName>
    </recommendedName>
</protein>
<dbReference type="InterPro" id="IPR016181">
    <property type="entry name" value="Acyl_CoA_acyltransferase"/>
</dbReference>
<organism evidence="2 3">
    <name type="scientific">Thauera aromatica K172</name>
    <dbReference type="NCBI Taxonomy" id="44139"/>
    <lineage>
        <taxon>Bacteria</taxon>
        <taxon>Pseudomonadati</taxon>
        <taxon>Pseudomonadota</taxon>
        <taxon>Betaproteobacteria</taxon>
        <taxon>Rhodocyclales</taxon>
        <taxon>Zoogloeaceae</taxon>
        <taxon>Thauera</taxon>
    </lineage>
</organism>
<name>A0A2R4BMB9_THAAR</name>
<gene>
    <name evidence="2" type="ORF">Tharo_1545</name>
</gene>
<proteinExistence type="predicted"/>
<dbReference type="InterPro" id="IPR054597">
    <property type="entry name" value="FeeM_cat"/>
</dbReference>